<dbReference type="OrthoDB" id="38125at2759"/>
<reference evidence="1 2" key="1">
    <citation type="submission" date="2016-02" db="EMBL/GenBank/DDBJ databases">
        <title>Genome analysis of coral dinoflagellate symbionts highlights evolutionary adaptations to a symbiotic lifestyle.</title>
        <authorList>
            <person name="Aranda M."/>
            <person name="Li Y."/>
            <person name="Liew Y.J."/>
            <person name="Baumgarten S."/>
            <person name="Simakov O."/>
            <person name="Wilson M."/>
            <person name="Piel J."/>
            <person name="Ashoor H."/>
            <person name="Bougouffa S."/>
            <person name="Bajic V.B."/>
            <person name="Ryu T."/>
            <person name="Ravasi T."/>
            <person name="Bayer T."/>
            <person name="Micklem G."/>
            <person name="Kim H."/>
            <person name="Bhak J."/>
            <person name="Lajeunesse T.C."/>
            <person name="Voolstra C.R."/>
        </authorList>
    </citation>
    <scope>NUCLEOTIDE SEQUENCE [LARGE SCALE GENOMIC DNA]</scope>
    <source>
        <strain evidence="1 2">CCMP2467</strain>
    </source>
</reference>
<dbReference type="EMBL" id="LSRX01000068">
    <property type="protein sequence ID" value="OLQ10946.1"/>
    <property type="molecule type" value="Genomic_DNA"/>
</dbReference>
<comment type="caution">
    <text evidence="1">The sequence shown here is derived from an EMBL/GenBank/DDBJ whole genome shotgun (WGS) entry which is preliminary data.</text>
</comment>
<keyword evidence="2" id="KW-1185">Reference proteome</keyword>
<dbReference type="InterPro" id="IPR029063">
    <property type="entry name" value="SAM-dependent_MTases_sf"/>
</dbReference>
<dbReference type="AlphaFoldDB" id="A0A1Q9EU45"/>
<evidence type="ECO:0000313" key="1">
    <source>
        <dbReference type="EMBL" id="OLQ10946.1"/>
    </source>
</evidence>
<gene>
    <name evidence="1" type="primary">speE</name>
    <name evidence="1" type="ORF">AK812_SmicGene5256</name>
</gene>
<sequence>MPPLTRLNAVKDEARRPVCTGEVFPVARAYKEAIYSFADEWGFVIANSDPSAKALTAEEVDRRIAERVQGSLQFLDGESYTGIYCLSKRMRKDLSEETRVLSRDNPAVFLKHMEGVSQYTKDSDASQSKGYA</sequence>
<name>A0A1Q9EU45_SYMMI</name>
<evidence type="ECO:0000313" key="2">
    <source>
        <dbReference type="Proteomes" id="UP000186817"/>
    </source>
</evidence>
<accession>A0A1Q9EU45</accession>
<organism evidence="1 2">
    <name type="scientific">Symbiodinium microadriaticum</name>
    <name type="common">Dinoflagellate</name>
    <name type="synonym">Zooxanthella microadriatica</name>
    <dbReference type="NCBI Taxonomy" id="2951"/>
    <lineage>
        <taxon>Eukaryota</taxon>
        <taxon>Sar</taxon>
        <taxon>Alveolata</taxon>
        <taxon>Dinophyceae</taxon>
        <taxon>Suessiales</taxon>
        <taxon>Symbiodiniaceae</taxon>
        <taxon>Symbiodinium</taxon>
    </lineage>
</organism>
<dbReference type="Proteomes" id="UP000186817">
    <property type="component" value="Unassembled WGS sequence"/>
</dbReference>
<protein>
    <submittedName>
        <fullName evidence="1">Putative spermidine synthase</fullName>
    </submittedName>
</protein>
<dbReference type="Gene3D" id="3.40.50.150">
    <property type="entry name" value="Vaccinia Virus protein VP39"/>
    <property type="match status" value="1"/>
</dbReference>
<proteinExistence type="predicted"/>